<feature type="coiled-coil region" evidence="2">
    <location>
        <begin position="54"/>
        <end position="235"/>
    </location>
</feature>
<keyword evidence="1 3" id="KW-0472">Membrane</keyword>
<evidence type="ECO:0000256" key="3">
    <source>
        <dbReference type="SAM" id="Phobius"/>
    </source>
</evidence>
<dbReference type="CDD" id="cd07185">
    <property type="entry name" value="OmpA_C-like"/>
    <property type="match status" value="1"/>
</dbReference>
<evidence type="ECO:0000313" key="6">
    <source>
        <dbReference type="Proteomes" id="UP001239909"/>
    </source>
</evidence>
<dbReference type="SUPFAM" id="SSF103088">
    <property type="entry name" value="OmpA-like"/>
    <property type="match status" value="1"/>
</dbReference>
<dbReference type="EMBL" id="BSYI01000038">
    <property type="protein sequence ID" value="GMG84560.1"/>
    <property type="molecule type" value="Genomic_DNA"/>
</dbReference>
<dbReference type="Gene3D" id="3.30.1330.60">
    <property type="entry name" value="OmpA-like domain"/>
    <property type="match status" value="1"/>
</dbReference>
<proteinExistence type="predicted"/>
<protein>
    <recommendedName>
        <fullName evidence="4">OmpA-like domain-containing protein</fullName>
    </recommendedName>
</protein>
<comment type="caution">
    <text evidence="5">The sequence shown here is derived from an EMBL/GenBank/DDBJ whole genome shotgun (WGS) entry which is preliminary data.</text>
</comment>
<dbReference type="InterPro" id="IPR006665">
    <property type="entry name" value="OmpA-like"/>
</dbReference>
<name>A0ABQ6LQ12_9RHOB</name>
<feature type="transmembrane region" description="Helical" evidence="3">
    <location>
        <begin position="21"/>
        <end position="40"/>
    </location>
</feature>
<keyword evidence="6" id="KW-1185">Reference proteome</keyword>
<sequence length="441" mass="50760">MRGGAVRTRHEEEEESVFVSMTDMTVSFLFIVMILLAFFATQFSDEDLVPRSDLVAMRKERDTLQDEVERLRRQLEVAQSERDEAIEALDATRAERDMLQEERHRLSAEVIRLSTLLEAATRARDEAVATLDRVRAERDLLLEDRRRLSAEITRLSALLNAAMQARDEALEALLRMRAERDLLEEERDRALEREELARNRIANLEKKLAKRDRHIRELERKIENLEATLAKLKRRDPLEAYMARAAAARARILQELRNALLLDFPDLMIEISAESDALRFQGEGLFDKGRDNLARGKAQIVRAVADRLADILPCYTLGPRMDWREDCNPGLAIIEAVQIEGHTDKVGGDIYNLGLSTRRANTTFATMWTHRKELLDYLNIREQPVLSVAGYGRMRPVAFGDTAEDYAINRRIDLRIIMHTPAGSDEIERIREALDMREAEE</sequence>
<gene>
    <name evidence="5" type="ORF">LNKW23_37760</name>
</gene>
<dbReference type="PANTHER" id="PTHR30329">
    <property type="entry name" value="STATOR ELEMENT OF FLAGELLAR MOTOR COMPLEX"/>
    <property type="match status" value="1"/>
</dbReference>
<reference evidence="5 6" key="1">
    <citation type="submission" date="2023-04" db="EMBL/GenBank/DDBJ databases">
        <title>Marinoamorphus aggregata gen. nov., sp. Nov., isolate from tissue of brittle star Ophioplocus japonicus.</title>
        <authorList>
            <person name="Kawano K."/>
            <person name="Sawayama S."/>
            <person name="Nakagawa S."/>
        </authorList>
    </citation>
    <scope>NUCLEOTIDE SEQUENCE [LARGE SCALE GENOMIC DNA]</scope>
    <source>
        <strain evidence="5 6">NKW23</strain>
    </source>
</reference>
<evidence type="ECO:0000259" key="4">
    <source>
        <dbReference type="PROSITE" id="PS51123"/>
    </source>
</evidence>
<feature type="domain" description="OmpA-like" evidence="4">
    <location>
        <begin position="273"/>
        <end position="420"/>
    </location>
</feature>
<accession>A0ABQ6LQ12</accession>
<evidence type="ECO:0000256" key="1">
    <source>
        <dbReference type="PROSITE-ProRule" id="PRU00473"/>
    </source>
</evidence>
<dbReference type="RefSeq" id="WP_285673626.1">
    <property type="nucleotide sequence ID" value="NZ_BSYI01000038.1"/>
</dbReference>
<keyword evidence="3" id="KW-1133">Transmembrane helix</keyword>
<dbReference type="InterPro" id="IPR036737">
    <property type="entry name" value="OmpA-like_sf"/>
</dbReference>
<keyword evidence="3" id="KW-0812">Transmembrane</keyword>
<dbReference type="PANTHER" id="PTHR30329:SF21">
    <property type="entry name" value="LIPOPROTEIN YIAD-RELATED"/>
    <property type="match status" value="1"/>
</dbReference>
<dbReference type="PROSITE" id="PS51123">
    <property type="entry name" value="OMPA_2"/>
    <property type="match status" value="1"/>
</dbReference>
<keyword evidence="2" id="KW-0175">Coiled coil</keyword>
<evidence type="ECO:0000256" key="2">
    <source>
        <dbReference type="SAM" id="Coils"/>
    </source>
</evidence>
<dbReference type="InterPro" id="IPR050330">
    <property type="entry name" value="Bact_OuterMem_StrucFunc"/>
</dbReference>
<dbReference type="Proteomes" id="UP001239909">
    <property type="component" value="Unassembled WGS sequence"/>
</dbReference>
<evidence type="ECO:0000313" key="5">
    <source>
        <dbReference type="EMBL" id="GMG84560.1"/>
    </source>
</evidence>
<organism evidence="5 6">
    <name type="scientific">Paralimibaculum aggregatum</name>
    <dbReference type="NCBI Taxonomy" id="3036245"/>
    <lineage>
        <taxon>Bacteria</taxon>
        <taxon>Pseudomonadati</taxon>
        <taxon>Pseudomonadota</taxon>
        <taxon>Alphaproteobacteria</taxon>
        <taxon>Rhodobacterales</taxon>
        <taxon>Paracoccaceae</taxon>
        <taxon>Paralimibaculum</taxon>
    </lineage>
</organism>